<evidence type="ECO:0000313" key="3">
    <source>
        <dbReference type="Proteomes" id="UP000549394"/>
    </source>
</evidence>
<feature type="transmembrane region" description="Helical" evidence="1">
    <location>
        <begin position="681"/>
        <end position="697"/>
    </location>
</feature>
<dbReference type="PANTHER" id="PTHR45713:SF6">
    <property type="entry name" value="F5_8 TYPE C DOMAIN-CONTAINING PROTEIN"/>
    <property type="match status" value="1"/>
</dbReference>
<keyword evidence="1" id="KW-1133">Transmembrane helix</keyword>
<dbReference type="PANTHER" id="PTHR45713">
    <property type="entry name" value="FTP DOMAIN-CONTAINING PROTEIN"/>
    <property type="match status" value="1"/>
</dbReference>
<proteinExistence type="predicted"/>
<dbReference type="AlphaFoldDB" id="A0A7I8VT90"/>
<gene>
    <name evidence="2" type="ORF">DGYR_LOCUS7459</name>
</gene>
<organism evidence="2 3">
    <name type="scientific">Dimorphilus gyrociliatus</name>
    <dbReference type="NCBI Taxonomy" id="2664684"/>
    <lineage>
        <taxon>Eukaryota</taxon>
        <taxon>Metazoa</taxon>
        <taxon>Spiralia</taxon>
        <taxon>Lophotrochozoa</taxon>
        <taxon>Annelida</taxon>
        <taxon>Polychaeta</taxon>
        <taxon>Polychaeta incertae sedis</taxon>
        <taxon>Dinophilidae</taxon>
        <taxon>Dimorphilus</taxon>
    </lineage>
</organism>
<evidence type="ECO:0000313" key="2">
    <source>
        <dbReference type="EMBL" id="CAD5119177.1"/>
    </source>
</evidence>
<keyword evidence="1" id="KW-0472">Membrane</keyword>
<keyword evidence="3" id="KW-1185">Reference proteome</keyword>
<accession>A0A7I8VT90</accession>
<comment type="caution">
    <text evidence="2">The sequence shown here is derived from an EMBL/GenBank/DDBJ whole genome shotgun (WGS) entry which is preliminary data.</text>
</comment>
<evidence type="ECO:0000256" key="1">
    <source>
        <dbReference type="SAM" id="Phobius"/>
    </source>
</evidence>
<dbReference type="InterPro" id="IPR051941">
    <property type="entry name" value="BG_Antigen-Binding_Lectin"/>
</dbReference>
<keyword evidence="1" id="KW-0812">Transmembrane</keyword>
<name>A0A7I8VT90_9ANNE</name>
<dbReference type="InterPro" id="IPR008979">
    <property type="entry name" value="Galactose-bd-like_sf"/>
</dbReference>
<reference evidence="2 3" key="1">
    <citation type="submission" date="2020-08" db="EMBL/GenBank/DDBJ databases">
        <authorList>
            <person name="Hejnol A."/>
        </authorList>
    </citation>
    <scope>NUCLEOTIDE SEQUENCE [LARGE SCALE GENOMIC DNA]</scope>
</reference>
<dbReference type="Proteomes" id="UP000549394">
    <property type="component" value="Unassembled WGS sequence"/>
</dbReference>
<dbReference type="Gene3D" id="2.60.120.260">
    <property type="entry name" value="Galactose-binding domain-like"/>
    <property type="match status" value="1"/>
</dbReference>
<dbReference type="SUPFAM" id="SSF49785">
    <property type="entry name" value="Galactose-binding domain-like"/>
    <property type="match status" value="1"/>
</dbReference>
<protein>
    <submittedName>
        <fullName evidence="2">DgyrCDS7815</fullName>
    </submittedName>
</protein>
<sequence>MYSFNYFQLIILIDCLIIMKIECLIGKNVLTFPNYKMDDITIPSLENDNSFYGINIFKKPDNSFNERGFIVEWKFIRANNEQCYFGVWTRLISGKYQINSAYEVPMAKNYVISTLKLVNPILIQANDVFGLHGSDCIGSIKNIQASIPLSERLTNRDVNSTLLPGFIVQVKEEADNYLYMIQASIIKDYKTIDIQLPKSIHRTSFDAFQSPSYLAVFLNAIYNVYSIELFVLKEDARFFMRHEGYEVLKPYATGSASTSQGSISHCVYVHTSIWKSRFWTFDVDIKPSGTTTKSLHYKPTLEELNNPINYKYDPKFQFYSNFTLGTTYFNTSMCQTSSKSYKNSTTNLYDYYIYSSLKKSESDIFTINETNYCGKTNKEQDYQIFCDDLTIKSNTVLIKKERNNNPSEDSERICEVNVYGFYVEDDHYPNIAKNKPSWSSSVYQYLNRGGYSGYSVDNNSRDSFWVDGCSVTEIGEREWLIIDLLQLYIIQKIGFVARNGYAQLVQPRSFEYTINFLIDFQQLSDDSLFYKKFCINDNIKLDILKHVGASFFFVCNDNEQARFVRFSTINGSIEICELLIFGKQEVNNEEIIDASLVDVSDYDEFNQNLSLTIDKNALNIYDFYSRDICFQFENAKSSWIAFYFLNYSHIKFQEIILNVQTPIGHAAFIILYIFFILKYKYAIEINICIIYLFAGIIDKLHTYILQNWPGQNDFNSNRKCTFTNYTEGVNWPLFFKCNNTGRISFITGINSIELTICEVIIYGNKIPETPIDGIIYPVAFGEMVGNQVYEKIPVLQNFSVNGYRNFSLKLESCGNITSIVFKTTQPLTNNINIDISPQGSRLNATECNYYIPRRWLQVPNADNVYTYVIKCYKPTFGMYLHLTSNGSLPKLDIQIFGQKLGSIYYNLLQTTKYEMKGINCDTLKSCSDICSIHSNCTGFTFPNGSLQFGYTLKSLNSNSDRKYYEKECTTRTARPTC</sequence>
<dbReference type="EMBL" id="CAJFCJ010000009">
    <property type="protein sequence ID" value="CAD5119177.1"/>
    <property type="molecule type" value="Genomic_DNA"/>
</dbReference>
<feature type="transmembrane region" description="Helical" evidence="1">
    <location>
        <begin position="655"/>
        <end position="675"/>
    </location>
</feature>